<dbReference type="InterPro" id="IPR022128">
    <property type="entry name" value="FhaA_N"/>
</dbReference>
<dbReference type="SUPFAM" id="SSF49879">
    <property type="entry name" value="SMAD/FHA domain"/>
    <property type="match status" value="1"/>
</dbReference>
<dbReference type="AlphaFoldDB" id="A0A6J7NW59"/>
<dbReference type="PANTHER" id="PTHR23308">
    <property type="entry name" value="NUCLEAR INHIBITOR OF PROTEIN PHOSPHATASE-1"/>
    <property type="match status" value="1"/>
</dbReference>
<accession>A0A6J7NW59</accession>
<reference evidence="2" key="1">
    <citation type="submission" date="2020-05" db="EMBL/GenBank/DDBJ databases">
        <authorList>
            <person name="Chiriac C."/>
            <person name="Salcher M."/>
            <person name="Ghai R."/>
            <person name="Kavagutti S V."/>
        </authorList>
    </citation>
    <scope>NUCLEOTIDE SEQUENCE</scope>
</reference>
<dbReference type="Pfam" id="PF12401">
    <property type="entry name" value="FhaA_N"/>
    <property type="match status" value="1"/>
</dbReference>
<gene>
    <name evidence="2" type="ORF">UFOPK4020_00590</name>
</gene>
<dbReference type="InterPro" id="IPR042287">
    <property type="entry name" value="FhaA_N_sf"/>
</dbReference>
<dbReference type="Gene3D" id="3.30.2320.60">
    <property type="entry name" value="FhaA, phosphopeptide-binding domain (DUF3662)"/>
    <property type="match status" value="1"/>
</dbReference>
<dbReference type="EMBL" id="CAFBOV010000096">
    <property type="protein sequence ID" value="CAB4996928.1"/>
    <property type="molecule type" value="Genomic_DNA"/>
</dbReference>
<dbReference type="InterPro" id="IPR008984">
    <property type="entry name" value="SMAD_FHA_dom_sf"/>
</dbReference>
<dbReference type="Gene3D" id="2.60.200.20">
    <property type="match status" value="1"/>
</dbReference>
<evidence type="ECO:0000313" key="2">
    <source>
        <dbReference type="EMBL" id="CAB4996928.1"/>
    </source>
</evidence>
<sequence length="228" mass="24454">MFARAYATSIRPISLGRQLIGLLDQSATNGSLSSTYVICLHSDDLAAFADVEQHLVRELIDAATQHCKQSGYQHGDQISVVLRAEDTTKRGTFQIKTSGQHAVKNPPVEIKPSIAQISIAQPEPTPPIITSKTLAAHAALVLATGQRFELTGDSVKIGRHESCAIVFADSNVSRVHAQLQREPTGWLVVDLGSTNGVKVNGTKILKEKLLADGDELTFGTSTARFVAS</sequence>
<dbReference type="CDD" id="cd00060">
    <property type="entry name" value="FHA"/>
    <property type="match status" value="1"/>
</dbReference>
<dbReference type="Pfam" id="PF00498">
    <property type="entry name" value="FHA"/>
    <property type="match status" value="1"/>
</dbReference>
<evidence type="ECO:0000259" key="1">
    <source>
        <dbReference type="PROSITE" id="PS50006"/>
    </source>
</evidence>
<dbReference type="InterPro" id="IPR050923">
    <property type="entry name" value="Cell_Proc_Reg/RNA_Proc"/>
</dbReference>
<feature type="domain" description="FHA" evidence="1">
    <location>
        <begin position="155"/>
        <end position="204"/>
    </location>
</feature>
<dbReference type="SMART" id="SM00240">
    <property type="entry name" value="FHA"/>
    <property type="match status" value="1"/>
</dbReference>
<dbReference type="InterPro" id="IPR000253">
    <property type="entry name" value="FHA_dom"/>
</dbReference>
<protein>
    <submittedName>
        <fullName evidence="2">Unannotated protein</fullName>
    </submittedName>
</protein>
<organism evidence="2">
    <name type="scientific">freshwater metagenome</name>
    <dbReference type="NCBI Taxonomy" id="449393"/>
    <lineage>
        <taxon>unclassified sequences</taxon>
        <taxon>metagenomes</taxon>
        <taxon>ecological metagenomes</taxon>
    </lineage>
</organism>
<proteinExistence type="predicted"/>
<name>A0A6J7NW59_9ZZZZ</name>
<dbReference type="PROSITE" id="PS50006">
    <property type="entry name" value="FHA_DOMAIN"/>
    <property type="match status" value="1"/>
</dbReference>